<keyword evidence="6" id="KW-0479">Metal-binding</keyword>
<dbReference type="InterPro" id="IPR050951">
    <property type="entry name" value="Retrovirus_Pol_polyprotein"/>
</dbReference>
<dbReference type="PROSITE" id="PS50878">
    <property type="entry name" value="RT_POL"/>
    <property type="match status" value="1"/>
</dbReference>
<evidence type="ECO:0000256" key="13">
    <source>
        <dbReference type="ARBA" id="ARBA00022932"/>
    </source>
</evidence>
<dbReference type="GO" id="GO:0003887">
    <property type="term" value="F:DNA-directed DNA polymerase activity"/>
    <property type="evidence" value="ECO:0007669"/>
    <property type="project" value="UniProtKB-KW"/>
</dbReference>
<dbReference type="GO" id="GO:0004519">
    <property type="term" value="F:endonuclease activity"/>
    <property type="evidence" value="ECO:0007669"/>
    <property type="project" value="UniProtKB-KW"/>
</dbReference>
<organism evidence="21 22">
    <name type="scientific">Paspalum notatum var. saurae</name>
    <dbReference type="NCBI Taxonomy" id="547442"/>
    <lineage>
        <taxon>Eukaryota</taxon>
        <taxon>Viridiplantae</taxon>
        <taxon>Streptophyta</taxon>
        <taxon>Embryophyta</taxon>
        <taxon>Tracheophyta</taxon>
        <taxon>Spermatophyta</taxon>
        <taxon>Magnoliopsida</taxon>
        <taxon>Liliopsida</taxon>
        <taxon>Poales</taxon>
        <taxon>Poaceae</taxon>
        <taxon>PACMAD clade</taxon>
        <taxon>Panicoideae</taxon>
        <taxon>Andropogonodae</taxon>
        <taxon>Paspaleae</taxon>
        <taxon>Paspalinae</taxon>
        <taxon>Paspalum</taxon>
    </lineage>
</organism>
<keyword evidence="5" id="KW-0540">Nuclease</keyword>
<evidence type="ECO:0000259" key="18">
    <source>
        <dbReference type="PROSITE" id="PS50158"/>
    </source>
</evidence>
<dbReference type="InterPro" id="IPR012337">
    <property type="entry name" value="RNaseH-like_sf"/>
</dbReference>
<dbReference type="GO" id="GO:0003677">
    <property type="term" value="F:DNA binding"/>
    <property type="evidence" value="ECO:0007669"/>
    <property type="project" value="UniProtKB-KW"/>
</dbReference>
<keyword evidence="8" id="KW-0255">Endonuclease</keyword>
<dbReference type="FunFam" id="3.30.420.10:FF:000032">
    <property type="entry name" value="Retrovirus-related Pol polyprotein from transposon 297-like Protein"/>
    <property type="match status" value="1"/>
</dbReference>
<evidence type="ECO:0000256" key="12">
    <source>
        <dbReference type="ARBA" id="ARBA00022918"/>
    </source>
</evidence>
<sequence length="1533" mass="174370">MASHNSGNADNVVPEAVAEGQGDNGQPAAAAAAAVAAVQNPTATGEQSGNSGAESHTHPSQRARTPPPPPNPIVELTQNLVRCIEGIAQRAPPPQQGRAQNLMGEFMKLRPTPFAGSHDPLEAYDWIKTIERKLEIINCDEPTKVALATHQLTGAALAWWESYREAHRGQVTWEGFLEDFRKYHVPEAARDLKAEEFRKLKQNTMTMQEYIEKFTTLSRYAPEEVNTDPKKCKCFIRGLNPEIKSIVHSNEAPSFATLINRVIQIEEDKREEKSQLKRKFMEIKSQRQERRFRQKSFGGQVSRGSYGVPPRNTISNPSRFAPTQSSYQTQQYDPRTCFKCGKPGHFQFSCPQPMRPAASTFSNSVNGPKQTSATGNRPATSTQSGKPPLPPANRARINHVEAQEAQQATGVALGEFLVNSVKATVLFDSGASHSFISSSFVEKHNIPTIPLKKPLLTRTPGADIPCQLGCVGVQILLRGVVFTANLIVIKSQDIDVILGMNWLSSHQGVITCKNKTVHLVHPDGTRVFFHVDKPTRDPMNFHVQIQTIHDVPITREYPDVFPDELPGMPPDRDIEFIIDLYPGTPPIAKRPYRMSSKKLVELKEQLRDLQEKGFVRPSSSPWGAPVLFVSKKDGSMRMCIDYRSLNEMTIKNKYPLPRIDDLFDQLKGAKYFSKIDLRSGYHQLKIREEDIHKTAFVTRYGQYEFTVMPFGLTNAPAYFMNLMNKIFMDGLDKHVIVFIDDILVYSKTIEEHEEHLRKVLEKLRSHRLYAKFSKCEFWLERISYLGHIITAEGVTVDPEKVEAVMEWPQPTNVSEVRSFIGLAGFYRRFIGGFAKIAKPMTALQKKGARFEWTEACEKSFQELKAKLTSAPVLVLPDIHRDFVIYCDASRQGLGCVLMQDDKVIAYASRQLKDHEQNYPTHDLELAAVVHALKVWRHYLIGNKCEVYTDHKSLKYIFTQPDLNLRQRRWLELIKDFDMSIQYHPGKANVVADALSRKAYGKEWIPRNKHLKEDLLKLNMHIVQEPKQGLLAVQPTLVEQIRQDQKADGEIQKAIQRIGTGPVTGLRVDEKGTLWFKNRICVPKTGVTRKIVMEEAHNSAYSIHPGSTKMYLDLKTDYWWKGMKADIARYVARCDVCQRVKAEHQKPAGLLQPLPIPMWKWDEIGMDFVTGLPRTPKGNDAIWVIIDRLTKTAHFLPVRTTYNGAKLAQLYIENVVKLHGIPSRIVSDRGTQFTSKFWKSLQEAMGTKLDFSTAYHPQTDGQTERVNQVMEDMLRACALTYGTNWEASLPFAEFSYNNGRQASLGMAPFEALYGRKCRTPLMWHEVGERSLVGPALIKEAEEKVAEVRARLKEAQSRQKSYADGRRRELSFEEGDSVYLKVSPIRGTKRFQVRGKLAPRYVGPYKIVRRIGKVAYKLELPESMRDIHDVFHISQLRKCLKVPDQQVNLAAEELQPDLVYQERPIKILDTVTRKTRTTTTKICRVLWSRHGEEEATWEREDALRKEHPHLFENQPDLEDEISSKGVRSLKSNSQI</sequence>
<dbReference type="Gene3D" id="3.10.20.370">
    <property type="match status" value="1"/>
</dbReference>
<evidence type="ECO:0000313" key="21">
    <source>
        <dbReference type="EMBL" id="WVZ66182.1"/>
    </source>
</evidence>
<evidence type="ECO:0000256" key="17">
    <source>
        <dbReference type="SAM" id="MobiDB-lite"/>
    </source>
</evidence>
<dbReference type="EMBL" id="CP144747">
    <property type="protein sequence ID" value="WVZ66182.1"/>
    <property type="molecule type" value="Genomic_DNA"/>
</dbReference>
<evidence type="ECO:0000313" key="22">
    <source>
        <dbReference type="Proteomes" id="UP001341281"/>
    </source>
</evidence>
<dbReference type="Gene3D" id="2.40.70.10">
    <property type="entry name" value="Acid Proteases"/>
    <property type="match status" value="1"/>
</dbReference>
<feature type="region of interest" description="Disordered" evidence="17">
    <location>
        <begin position="285"/>
        <end position="328"/>
    </location>
</feature>
<evidence type="ECO:0000256" key="2">
    <source>
        <dbReference type="ARBA" id="ARBA00022670"/>
    </source>
</evidence>
<feature type="compositionally biased region" description="Polar residues" evidence="17">
    <location>
        <begin position="359"/>
        <end position="385"/>
    </location>
</feature>
<dbReference type="GO" id="GO:0015074">
    <property type="term" value="P:DNA integration"/>
    <property type="evidence" value="ECO:0007669"/>
    <property type="project" value="UniProtKB-KW"/>
</dbReference>
<feature type="domain" description="CCHC-type" evidence="18">
    <location>
        <begin position="337"/>
        <end position="352"/>
    </location>
</feature>
<dbReference type="Pfam" id="PF08284">
    <property type="entry name" value="RVP_2"/>
    <property type="match status" value="1"/>
</dbReference>
<dbReference type="Pfam" id="PF00078">
    <property type="entry name" value="RVT_1"/>
    <property type="match status" value="1"/>
</dbReference>
<keyword evidence="10" id="KW-0460">Magnesium</keyword>
<evidence type="ECO:0000256" key="10">
    <source>
        <dbReference type="ARBA" id="ARBA00022842"/>
    </source>
</evidence>
<evidence type="ECO:0000256" key="4">
    <source>
        <dbReference type="ARBA" id="ARBA00022695"/>
    </source>
</evidence>
<dbReference type="Pfam" id="PF17921">
    <property type="entry name" value="Integrase_H2C2"/>
    <property type="match status" value="1"/>
</dbReference>
<keyword evidence="16" id="KW-0863">Zinc-finger</keyword>
<keyword evidence="2" id="KW-0645">Protease</keyword>
<dbReference type="SMART" id="SM00343">
    <property type="entry name" value="ZnF_C2HC"/>
    <property type="match status" value="1"/>
</dbReference>
<keyword evidence="3" id="KW-0808">Transferase</keyword>
<protein>
    <recommendedName>
        <fullName evidence="1">RNA-directed DNA polymerase</fullName>
        <ecNumber evidence="1">2.7.7.49</ecNumber>
    </recommendedName>
</protein>
<evidence type="ECO:0000256" key="16">
    <source>
        <dbReference type="PROSITE-ProRule" id="PRU00047"/>
    </source>
</evidence>
<dbReference type="Pfam" id="PF24626">
    <property type="entry name" value="SH3_Tf2-1"/>
    <property type="match status" value="1"/>
</dbReference>
<keyword evidence="7" id="KW-0064">Aspartyl protease</keyword>
<evidence type="ECO:0000256" key="1">
    <source>
        <dbReference type="ARBA" id="ARBA00012493"/>
    </source>
</evidence>
<dbReference type="GO" id="GO:0004190">
    <property type="term" value="F:aspartic-type endopeptidase activity"/>
    <property type="evidence" value="ECO:0007669"/>
    <property type="project" value="UniProtKB-KW"/>
</dbReference>
<evidence type="ECO:0000256" key="11">
    <source>
        <dbReference type="ARBA" id="ARBA00022908"/>
    </source>
</evidence>
<evidence type="ECO:0000256" key="8">
    <source>
        <dbReference type="ARBA" id="ARBA00022759"/>
    </source>
</evidence>
<dbReference type="CDD" id="cd01647">
    <property type="entry name" value="RT_LTR"/>
    <property type="match status" value="1"/>
</dbReference>
<dbReference type="CDD" id="cd09274">
    <property type="entry name" value="RNase_HI_RT_Ty3"/>
    <property type="match status" value="1"/>
</dbReference>
<dbReference type="InterPro" id="IPR005162">
    <property type="entry name" value="Retrotrans_gag_dom"/>
</dbReference>
<dbReference type="InterPro" id="IPR041373">
    <property type="entry name" value="RT_RNaseH"/>
</dbReference>
<dbReference type="InterPro" id="IPR043128">
    <property type="entry name" value="Rev_trsase/Diguanyl_cyclase"/>
</dbReference>
<evidence type="ECO:0000259" key="19">
    <source>
        <dbReference type="PROSITE" id="PS50878"/>
    </source>
</evidence>
<evidence type="ECO:0000256" key="14">
    <source>
        <dbReference type="ARBA" id="ARBA00023125"/>
    </source>
</evidence>
<dbReference type="GO" id="GO:0006310">
    <property type="term" value="P:DNA recombination"/>
    <property type="evidence" value="ECO:0007669"/>
    <property type="project" value="UniProtKB-KW"/>
</dbReference>
<keyword evidence="11" id="KW-0229">DNA integration</keyword>
<evidence type="ECO:0000259" key="20">
    <source>
        <dbReference type="PROSITE" id="PS50994"/>
    </source>
</evidence>
<evidence type="ECO:0000256" key="15">
    <source>
        <dbReference type="ARBA" id="ARBA00023172"/>
    </source>
</evidence>
<dbReference type="PROSITE" id="PS50994">
    <property type="entry name" value="INTEGRASE"/>
    <property type="match status" value="1"/>
</dbReference>
<evidence type="ECO:0000256" key="3">
    <source>
        <dbReference type="ARBA" id="ARBA00022679"/>
    </source>
</evidence>
<dbReference type="InterPro" id="IPR001969">
    <property type="entry name" value="Aspartic_peptidase_AS"/>
</dbReference>
<keyword evidence="16" id="KW-0862">Zinc</keyword>
<feature type="compositionally biased region" description="Polar residues" evidence="17">
    <location>
        <begin position="39"/>
        <end position="63"/>
    </location>
</feature>
<proteinExistence type="predicted"/>
<dbReference type="FunFam" id="3.30.70.270:FF:000020">
    <property type="entry name" value="Transposon Tf2-6 polyprotein-like Protein"/>
    <property type="match status" value="1"/>
</dbReference>
<dbReference type="InterPro" id="IPR036875">
    <property type="entry name" value="Znf_CCHC_sf"/>
</dbReference>
<dbReference type="InterPro" id="IPR021109">
    <property type="entry name" value="Peptidase_aspartic_dom_sf"/>
</dbReference>
<dbReference type="FunFam" id="3.10.10.10:FF:000007">
    <property type="entry name" value="Retrovirus-related Pol polyprotein from transposon 17.6-like Protein"/>
    <property type="match status" value="1"/>
</dbReference>
<dbReference type="GO" id="GO:0003964">
    <property type="term" value="F:RNA-directed DNA polymerase activity"/>
    <property type="evidence" value="ECO:0007669"/>
    <property type="project" value="UniProtKB-KW"/>
</dbReference>
<keyword evidence="14" id="KW-0238">DNA-binding</keyword>
<dbReference type="Pfam" id="PF00098">
    <property type="entry name" value="zf-CCHC"/>
    <property type="match status" value="1"/>
</dbReference>
<dbReference type="SUPFAM" id="SSF57756">
    <property type="entry name" value="Retrovirus zinc finger-like domains"/>
    <property type="match status" value="1"/>
</dbReference>
<dbReference type="SUPFAM" id="SSF50630">
    <property type="entry name" value="Acid proteases"/>
    <property type="match status" value="1"/>
</dbReference>
<dbReference type="InterPro" id="IPR000477">
    <property type="entry name" value="RT_dom"/>
</dbReference>
<accession>A0AAQ3T6J8</accession>
<dbReference type="Gene3D" id="3.10.10.10">
    <property type="entry name" value="HIV Type 1 Reverse Transcriptase, subunit A, domain 1"/>
    <property type="match status" value="1"/>
</dbReference>
<dbReference type="InterPro" id="IPR001584">
    <property type="entry name" value="Integrase_cat-core"/>
</dbReference>
<dbReference type="FunFam" id="3.10.20.370:FF:000001">
    <property type="entry name" value="Retrovirus-related Pol polyprotein from transposon 17.6-like protein"/>
    <property type="match status" value="1"/>
</dbReference>
<gene>
    <name evidence="21" type="ORF">U9M48_015444</name>
</gene>
<feature type="region of interest" description="Disordered" evidence="17">
    <location>
        <begin position="358"/>
        <end position="393"/>
    </location>
</feature>
<keyword evidence="9" id="KW-0378">Hydrolase</keyword>
<dbReference type="Gene3D" id="3.30.420.10">
    <property type="entry name" value="Ribonuclease H-like superfamily/Ribonuclease H"/>
    <property type="match status" value="1"/>
</dbReference>
<dbReference type="PANTHER" id="PTHR37984:SF5">
    <property type="entry name" value="PROTEIN NYNRIN-LIKE"/>
    <property type="match status" value="1"/>
</dbReference>
<dbReference type="InterPro" id="IPR056924">
    <property type="entry name" value="SH3_Tf2-1"/>
</dbReference>
<dbReference type="InterPro" id="IPR001878">
    <property type="entry name" value="Znf_CCHC"/>
</dbReference>
<dbReference type="GO" id="GO:0006508">
    <property type="term" value="P:proteolysis"/>
    <property type="evidence" value="ECO:0007669"/>
    <property type="project" value="UniProtKB-KW"/>
</dbReference>
<dbReference type="SUPFAM" id="SSF56672">
    <property type="entry name" value="DNA/RNA polymerases"/>
    <property type="match status" value="1"/>
</dbReference>
<dbReference type="PANTHER" id="PTHR37984">
    <property type="entry name" value="PROTEIN CBG26694"/>
    <property type="match status" value="1"/>
</dbReference>
<keyword evidence="4" id="KW-0548">Nucleotidyltransferase</keyword>
<dbReference type="EC" id="2.7.7.49" evidence="1"/>
<keyword evidence="13" id="KW-0239">DNA-directed DNA polymerase</keyword>
<dbReference type="Gene3D" id="3.30.70.270">
    <property type="match status" value="2"/>
</dbReference>
<feature type="region of interest" description="Disordered" evidence="17">
    <location>
        <begin position="1507"/>
        <end position="1533"/>
    </location>
</feature>
<feature type="domain" description="Reverse transcriptase" evidence="19">
    <location>
        <begin position="610"/>
        <end position="789"/>
    </location>
</feature>
<dbReference type="SUPFAM" id="SSF53098">
    <property type="entry name" value="Ribonuclease H-like"/>
    <property type="match status" value="1"/>
</dbReference>
<dbReference type="Pfam" id="PF17917">
    <property type="entry name" value="RT_RNaseH"/>
    <property type="match status" value="1"/>
</dbReference>
<keyword evidence="22" id="KW-1185">Reference proteome</keyword>
<dbReference type="CDD" id="cd00303">
    <property type="entry name" value="retropepsin_like"/>
    <property type="match status" value="1"/>
</dbReference>
<dbReference type="PROSITE" id="PS00141">
    <property type="entry name" value="ASP_PROTEASE"/>
    <property type="match status" value="1"/>
</dbReference>
<dbReference type="Proteomes" id="UP001341281">
    <property type="component" value="Chromosome 03"/>
</dbReference>
<dbReference type="Pfam" id="PF03732">
    <property type="entry name" value="Retrotrans_gag"/>
    <property type="match status" value="1"/>
</dbReference>
<feature type="domain" description="Integrase catalytic" evidence="20">
    <location>
        <begin position="1150"/>
        <end position="1315"/>
    </location>
</feature>
<feature type="compositionally biased region" description="Low complexity" evidence="17">
    <location>
        <begin position="28"/>
        <end position="38"/>
    </location>
</feature>
<dbReference type="GO" id="GO:0008270">
    <property type="term" value="F:zinc ion binding"/>
    <property type="evidence" value="ECO:0007669"/>
    <property type="project" value="UniProtKB-KW"/>
</dbReference>
<dbReference type="Gene3D" id="4.10.60.10">
    <property type="entry name" value="Zinc finger, CCHC-type"/>
    <property type="match status" value="1"/>
</dbReference>
<feature type="compositionally biased region" description="Polar residues" evidence="17">
    <location>
        <begin position="312"/>
        <end position="328"/>
    </location>
</feature>
<evidence type="ECO:0000256" key="9">
    <source>
        <dbReference type="ARBA" id="ARBA00022801"/>
    </source>
</evidence>
<dbReference type="PROSITE" id="PS50158">
    <property type="entry name" value="ZF_CCHC"/>
    <property type="match status" value="1"/>
</dbReference>
<dbReference type="InterPro" id="IPR043502">
    <property type="entry name" value="DNA/RNA_pol_sf"/>
</dbReference>
<dbReference type="Gene3D" id="1.10.340.70">
    <property type="match status" value="1"/>
</dbReference>
<keyword evidence="12" id="KW-0695">RNA-directed DNA polymerase</keyword>
<evidence type="ECO:0000256" key="5">
    <source>
        <dbReference type="ARBA" id="ARBA00022722"/>
    </source>
</evidence>
<evidence type="ECO:0000256" key="7">
    <source>
        <dbReference type="ARBA" id="ARBA00022750"/>
    </source>
</evidence>
<dbReference type="InterPro" id="IPR041588">
    <property type="entry name" value="Integrase_H2C2"/>
</dbReference>
<evidence type="ECO:0000256" key="6">
    <source>
        <dbReference type="ARBA" id="ARBA00022723"/>
    </source>
</evidence>
<feature type="region of interest" description="Disordered" evidence="17">
    <location>
        <begin position="1"/>
        <end position="74"/>
    </location>
</feature>
<name>A0AAQ3T6J8_PASNO</name>
<dbReference type="InterPro" id="IPR036397">
    <property type="entry name" value="RNaseH_sf"/>
</dbReference>
<keyword evidence="15" id="KW-0233">DNA recombination</keyword>
<reference evidence="21 22" key="1">
    <citation type="submission" date="2024-02" db="EMBL/GenBank/DDBJ databases">
        <title>High-quality chromosome-scale genome assembly of Pensacola bahiagrass (Paspalum notatum Flugge var. saurae).</title>
        <authorList>
            <person name="Vega J.M."/>
            <person name="Podio M."/>
            <person name="Orjuela J."/>
            <person name="Siena L.A."/>
            <person name="Pessino S.C."/>
            <person name="Combes M.C."/>
            <person name="Mariac C."/>
            <person name="Albertini E."/>
            <person name="Pupilli F."/>
            <person name="Ortiz J.P.A."/>
            <person name="Leblanc O."/>
        </authorList>
    </citation>
    <scope>NUCLEOTIDE SEQUENCE [LARGE SCALE GENOMIC DNA]</scope>
    <source>
        <strain evidence="21">R1</strain>
        <tissue evidence="21">Leaf</tissue>
    </source>
</reference>